<dbReference type="InterPro" id="IPR052514">
    <property type="entry name" value="SAM-dependent_MTase"/>
</dbReference>
<dbReference type="RefSeq" id="WP_186411553.1">
    <property type="nucleotide sequence ID" value="NZ_FLQY01000246.1"/>
</dbReference>
<gene>
    <name evidence="2" type="ORF">PROAA_320025</name>
</gene>
<dbReference type="InterPro" id="IPR006342">
    <property type="entry name" value="FkbM_mtfrase"/>
</dbReference>
<feature type="domain" description="Methyltransferase FkbM" evidence="1">
    <location>
        <begin position="110"/>
        <end position="260"/>
    </location>
</feature>
<reference evidence="2 3" key="1">
    <citation type="submission" date="2016-06" db="EMBL/GenBank/DDBJ databases">
        <authorList>
            <person name="Kjaerup R.B."/>
            <person name="Dalgaard T.S."/>
            <person name="Juul-Madsen H.R."/>
        </authorList>
    </citation>
    <scope>NUCLEOTIDE SEQUENCE [LARGE SCALE GENOMIC DNA]</scope>
    <source>
        <strain evidence="2">2</strain>
    </source>
</reference>
<sequence>MNSAINQLDNTHSNRRERLFPLIWSLLLPIRLYLSSFPVQRGKGILLRHVVTPLLPPPGAEFELRLPGEVRIALRYRETLGLSSLLYGTFELAELEFARSRLRPGDDAMDIGANVGIFSVVMGAAVGRSGRVFAFEPAPGNIVRLKKNLERNGLDHAQLFPCALGEADGQMTLHLATDPAYPSLLEVQSGLADGTSVSVPVRRLDAVWEEAGRPRIGFVKMDVEGAEAAVIRGATGLLGTCHPTMLIEANSAEQLEILRDLLAPFAYQVEQPAGFAPHNFVFYHPQSADSREPV</sequence>
<evidence type="ECO:0000259" key="1">
    <source>
        <dbReference type="Pfam" id="PF05050"/>
    </source>
</evidence>
<protein>
    <recommendedName>
        <fullName evidence="1">Methyltransferase FkbM domain-containing protein</fullName>
    </recommendedName>
</protein>
<dbReference type="PANTHER" id="PTHR34203">
    <property type="entry name" value="METHYLTRANSFERASE, FKBM FAMILY PROTEIN"/>
    <property type="match status" value="1"/>
</dbReference>
<dbReference type="NCBIfam" id="TIGR01444">
    <property type="entry name" value="fkbM_fam"/>
    <property type="match status" value="1"/>
</dbReference>
<keyword evidence="3" id="KW-1185">Reference proteome</keyword>
<accession>A0A1A8XZ43</accession>
<dbReference type="AlphaFoldDB" id="A0A1A8XZ43"/>
<proteinExistence type="predicted"/>
<dbReference type="Pfam" id="PF05050">
    <property type="entry name" value="Methyltransf_21"/>
    <property type="match status" value="1"/>
</dbReference>
<dbReference type="SUPFAM" id="SSF53335">
    <property type="entry name" value="S-adenosyl-L-methionine-dependent methyltransferases"/>
    <property type="match status" value="1"/>
</dbReference>
<evidence type="ECO:0000313" key="3">
    <source>
        <dbReference type="Proteomes" id="UP000199600"/>
    </source>
</evidence>
<organism evidence="2 3">
    <name type="scientific">Candidatus Propionivibrio aalborgensis</name>
    <dbReference type="NCBI Taxonomy" id="1860101"/>
    <lineage>
        <taxon>Bacteria</taxon>
        <taxon>Pseudomonadati</taxon>
        <taxon>Pseudomonadota</taxon>
        <taxon>Betaproteobacteria</taxon>
        <taxon>Rhodocyclales</taxon>
        <taxon>Rhodocyclaceae</taxon>
        <taxon>Propionivibrio</taxon>
    </lineage>
</organism>
<dbReference type="Gene3D" id="3.40.50.150">
    <property type="entry name" value="Vaccinia Virus protein VP39"/>
    <property type="match status" value="1"/>
</dbReference>
<dbReference type="Proteomes" id="UP000199600">
    <property type="component" value="Unassembled WGS sequence"/>
</dbReference>
<dbReference type="PANTHER" id="PTHR34203:SF15">
    <property type="entry name" value="SLL1173 PROTEIN"/>
    <property type="match status" value="1"/>
</dbReference>
<name>A0A1A8XZ43_9RHOO</name>
<dbReference type="EMBL" id="FLQY01000246">
    <property type="protein sequence ID" value="SBT09338.1"/>
    <property type="molecule type" value="Genomic_DNA"/>
</dbReference>
<evidence type="ECO:0000313" key="2">
    <source>
        <dbReference type="EMBL" id="SBT09338.1"/>
    </source>
</evidence>
<dbReference type="InterPro" id="IPR029063">
    <property type="entry name" value="SAM-dependent_MTases_sf"/>
</dbReference>